<reference evidence="2" key="1">
    <citation type="journal article" date="2017" name="Plant J.">
        <title>The pomegranate (Punica granatum L.) genome and the genomics of punicalagin biosynthesis.</title>
        <authorList>
            <person name="Qin G."/>
            <person name="Xu C."/>
            <person name="Ming R."/>
            <person name="Tang H."/>
            <person name="Guyot R."/>
            <person name="Kramer E.M."/>
            <person name="Hu Y."/>
            <person name="Yi X."/>
            <person name="Qi Y."/>
            <person name="Xu X."/>
            <person name="Gao Z."/>
            <person name="Pan H."/>
            <person name="Jian J."/>
            <person name="Tian Y."/>
            <person name="Yue Z."/>
            <person name="Xu Y."/>
        </authorList>
    </citation>
    <scope>NUCLEOTIDE SEQUENCE [LARGE SCALE GENOMIC DNA]</scope>
    <source>
        <strain evidence="2">cv. Dabenzi</strain>
    </source>
</reference>
<dbReference type="Proteomes" id="UP000515151">
    <property type="component" value="Chromosome 5"/>
</dbReference>
<dbReference type="AlphaFoldDB" id="A0A218XN30"/>
<dbReference type="GeneID" id="116207311"/>
<gene>
    <name evidence="4" type="primary">LOC116207311</name>
    <name evidence="1" type="ORF">CDL15_Pgr010695</name>
</gene>
<accession>A0A218XN30</accession>
<dbReference type="EMBL" id="MTKT01001085">
    <property type="protein sequence ID" value="OWM86353.1"/>
    <property type="molecule type" value="Genomic_DNA"/>
</dbReference>
<proteinExistence type="predicted"/>
<dbReference type="RefSeq" id="XP_031396078.1">
    <property type="nucleotide sequence ID" value="XM_031540218.1"/>
</dbReference>
<name>A0A218XN30_PUNGR</name>
<dbReference type="PANTHER" id="PTHR35687:SF1">
    <property type="entry name" value="OS07G0516700 PROTEIN"/>
    <property type="match status" value="1"/>
</dbReference>
<protein>
    <submittedName>
        <fullName evidence="4">Uncharacterized protein LOC116207311</fullName>
    </submittedName>
</protein>
<reference evidence="3" key="3">
    <citation type="journal article" date="2020" name="Plant Biotechnol. J.">
        <title>The pomegranate (Punica granatum L.) draft genome dissects genetic divergence between soft- and hard-seeded cultivars.</title>
        <authorList>
            <person name="Luo X."/>
            <person name="Li H."/>
            <person name="Wu Z."/>
            <person name="Yao W."/>
            <person name="Zhao P."/>
            <person name="Cao D."/>
            <person name="Yu H."/>
            <person name="Li K."/>
            <person name="Poudel K."/>
            <person name="Zhao D."/>
            <person name="Zhang F."/>
            <person name="Xia X."/>
            <person name="Chen L."/>
            <person name="Wang Q."/>
            <person name="Jing D."/>
            <person name="Cao S."/>
        </authorList>
    </citation>
    <scope>NUCLEOTIDE SEQUENCE [LARGE SCALE GENOMIC DNA]</scope>
</reference>
<dbReference type="PANTHER" id="PTHR35687">
    <property type="entry name" value="OS07G0516700 PROTEIN"/>
    <property type="match status" value="1"/>
</dbReference>
<evidence type="ECO:0000313" key="4">
    <source>
        <dbReference type="RefSeq" id="XP_031396078.1"/>
    </source>
</evidence>
<keyword evidence="3" id="KW-1185">Reference proteome</keyword>
<evidence type="ECO:0000313" key="3">
    <source>
        <dbReference type="Proteomes" id="UP000515151"/>
    </source>
</evidence>
<evidence type="ECO:0000313" key="2">
    <source>
        <dbReference type="Proteomes" id="UP000197138"/>
    </source>
</evidence>
<reference evidence="4" key="4">
    <citation type="submission" date="2025-04" db="UniProtKB">
        <authorList>
            <consortium name="RefSeq"/>
        </authorList>
    </citation>
    <scope>IDENTIFICATION</scope>
    <source>
        <tissue evidence="4">Leaf</tissue>
    </source>
</reference>
<sequence length="118" mass="13808">MSLFKRQGSYSSSFGYTKIDKEDPEEAIHRRAQFLIYKSMEEADYINSRRIRPSFSKMRFSKVKVKIGNRLRNLRRRMMLAISVAGAGTYRQMARQLKACRRLFGARQANTRLPALLI</sequence>
<organism evidence="1 2">
    <name type="scientific">Punica granatum</name>
    <name type="common">Pomegranate</name>
    <dbReference type="NCBI Taxonomy" id="22663"/>
    <lineage>
        <taxon>Eukaryota</taxon>
        <taxon>Viridiplantae</taxon>
        <taxon>Streptophyta</taxon>
        <taxon>Embryophyta</taxon>
        <taxon>Tracheophyta</taxon>
        <taxon>Spermatophyta</taxon>
        <taxon>Magnoliopsida</taxon>
        <taxon>eudicotyledons</taxon>
        <taxon>Gunneridae</taxon>
        <taxon>Pentapetalae</taxon>
        <taxon>rosids</taxon>
        <taxon>malvids</taxon>
        <taxon>Myrtales</taxon>
        <taxon>Lythraceae</taxon>
        <taxon>Punica</taxon>
    </lineage>
</organism>
<dbReference type="OrthoDB" id="1909082at2759"/>
<reference evidence="1" key="2">
    <citation type="submission" date="2017-06" db="EMBL/GenBank/DDBJ databases">
        <title>The pomegranate genome and the genomics of punicalagin biosynthesis.</title>
        <authorList>
            <person name="Xu C."/>
        </authorList>
    </citation>
    <scope>NUCLEOTIDE SEQUENCE [LARGE SCALE GENOMIC DNA]</scope>
    <source>
        <tissue evidence="1">Fresh leaf</tissue>
    </source>
</reference>
<dbReference type="Proteomes" id="UP000197138">
    <property type="component" value="Unassembled WGS sequence"/>
</dbReference>
<evidence type="ECO:0000313" key="1">
    <source>
        <dbReference type="EMBL" id="OWM86353.1"/>
    </source>
</evidence>